<gene>
    <name evidence="1" type="ORF">FRX31_034214</name>
</gene>
<proteinExistence type="predicted"/>
<sequence length="84" mass="9506">MENLWKYGLTAENVVEEMANHRCRIQAHGIIISYTSNITSLNDSFDVKKRNIKRSLQPGLGVLDVLSPSNKLILPCDLLPVHYI</sequence>
<evidence type="ECO:0000313" key="2">
    <source>
        <dbReference type="Proteomes" id="UP000554482"/>
    </source>
</evidence>
<reference evidence="1 2" key="1">
    <citation type="submission" date="2020-06" db="EMBL/GenBank/DDBJ databases">
        <title>Transcriptomic and genomic resources for Thalictrum thalictroides and T. hernandezii: Facilitating candidate gene discovery in an emerging model plant lineage.</title>
        <authorList>
            <person name="Arias T."/>
            <person name="Riano-Pachon D.M."/>
            <person name="Di Stilio V.S."/>
        </authorList>
    </citation>
    <scope>NUCLEOTIDE SEQUENCE [LARGE SCALE GENOMIC DNA]</scope>
    <source>
        <strain evidence="2">cv. WT478/WT964</strain>
        <tissue evidence="1">Leaves</tissue>
    </source>
</reference>
<comment type="caution">
    <text evidence="1">The sequence shown here is derived from an EMBL/GenBank/DDBJ whole genome shotgun (WGS) entry which is preliminary data.</text>
</comment>
<name>A0A7J6UVE0_THATH</name>
<dbReference type="EMBL" id="JABWDY010043075">
    <property type="protein sequence ID" value="KAF5176200.1"/>
    <property type="molecule type" value="Genomic_DNA"/>
</dbReference>
<dbReference type="Proteomes" id="UP000554482">
    <property type="component" value="Unassembled WGS sequence"/>
</dbReference>
<organism evidence="1 2">
    <name type="scientific">Thalictrum thalictroides</name>
    <name type="common">Rue-anemone</name>
    <name type="synonym">Anemone thalictroides</name>
    <dbReference type="NCBI Taxonomy" id="46969"/>
    <lineage>
        <taxon>Eukaryota</taxon>
        <taxon>Viridiplantae</taxon>
        <taxon>Streptophyta</taxon>
        <taxon>Embryophyta</taxon>
        <taxon>Tracheophyta</taxon>
        <taxon>Spermatophyta</taxon>
        <taxon>Magnoliopsida</taxon>
        <taxon>Ranunculales</taxon>
        <taxon>Ranunculaceae</taxon>
        <taxon>Thalictroideae</taxon>
        <taxon>Thalictrum</taxon>
    </lineage>
</organism>
<protein>
    <submittedName>
        <fullName evidence="1">Uncharacterized protein</fullName>
    </submittedName>
</protein>
<accession>A0A7J6UVE0</accession>
<keyword evidence="2" id="KW-1185">Reference proteome</keyword>
<evidence type="ECO:0000313" key="1">
    <source>
        <dbReference type="EMBL" id="KAF5176200.1"/>
    </source>
</evidence>
<dbReference type="AlphaFoldDB" id="A0A7J6UVE0"/>